<dbReference type="Pfam" id="PF12969">
    <property type="entry name" value="DUF3857"/>
    <property type="match status" value="1"/>
</dbReference>
<feature type="chain" id="PRO_5011597239" description="DUF3857 domain-containing protein" evidence="1">
    <location>
        <begin position="20"/>
        <end position="643"/>
    </location>
</feature>
<dbReference type="Proteomes" id="UP000199072">
    <property type="component" value="Unassembled WGS sequence"/>
</dbReference>
<dbReference type="AlphaFoldDB" id="A0A1G7AFY9"/>
<evidence type="ECO:0000256" key="1">
    <source>
        <dbReference type="SAM" id="SignalP"/>
    </source>
</evidence>
<dbReference type="EMBL" id="FNAI01000004">
    <property type="protein sequence ID" value="SDE12796.1"/>
    <property type="molecule type" value="Genomic_DNA"/>
</dbReference>
<organism evidence="3 4">
    <name type="scientific">Mucilaginibacter pineti</name>
    <dbReference type="NCBI Taxonomy" id="1391627"/>
    <lineage>
        <taxon>Bacteria</taxon>
        <taxon>Pseudomonadati</taxon>
        <taxon>Bacteroidota</taxon>
        <taxon>Sphingobacteriia</taxon>
        <taxon>Sphingobacteriales</taxon>
        <taxon>Sphingobacteriaceae</taxon>
        <taxon>Mucilaginibacter</taxon>
    </lineage>
</organism>
<reference evidence="3 4" key="1">
    <citation type="submission" date="2016-10" db="EMBL/GenBank/DDBJ databases">
        <authorList>
            <person name="de Groot N.N."/>
        </authorList>
    </citation>
    <scope>NUCLEOTIDE SEQUENCE [LARGE SCALE GENOMIC DNA]</scope>
    <source>
        <strain evidence="3 4">47C3B</strain>
    </source>
</reference>
<dbReference type="Gene3D" id="3.10.620.30">
    <property type="match status" value="1"/>
</dbReference>
<protein>
    <recommendedName>
        <fullName evidence="2">DUF3857 domain-containing protein</fullName>
    </recommendedName>
</protein>
<name>A0A1G7AFY9_9SPHI</name>
<dbReference type="OrthoDB" id="98874at2"/>
<evidence type="ECO:0000313" key="3">
    <source>
        <dbReference type="EMBL" id="SDE12796.1"/>
    </source>
</evidence>
<keyword evidence="1" id="KW-0732">Signal</keyword>
<proteinExistence type="predicted"/>
<dbReference type="InterPro" id="IPR024618">
    <property type="entry name" value="DUF3857"/>
</dbReference>
<feature type="signal peptide" evidence="1">
    <location>
        <begin position="1"/>
        <end position="19"/>
    </location>
</feature>
<dbReference type="STRING" id="1391627.SAMN05216464_10452"/>
<feature type="domain" description="DUF3857" evidence="2">
    <location>
        <begin position="69"/>
        <end position="221"/>
    </location>
</feature>
<keyword evidence="4" id="KW-1185">Reference proteome</keyword>
<gene>
    <name evidence="3" type="ORF">SAMN05216464_10452</name>
</gene>
<evidence type="ECO:0000313" key="4">
    <source>
        <dbReference type="Proteomes" id="UP000199072"/>
    </source>
</evidence>
<dbReference type="RefSeq" id="WP_091148948.1">
    <property type="nucleotide sequence ID" value="NZ_FNAI01000004.1"/>
</dbReference>
<sequence length="643" mass="73897">MNKFFALIIWGSMALTANAQTPAIPVAMAFGKVDNADLEMKSCDFEKDANAEVLFDKASVYFDQQYNIVTERHKRIKIFNDHGKDEANIRIEYYSYDHGEYITGLQAQTINLTNGAVEIIKVDKKQIFTEVVDKTRSALVFSFPNVKPGCIIEYKYRLTVNNVWDFPDWYFQGDLPTRYSELSTNTPDILTYKELANVHSPYVTNKTSSSNTLTRALANIPSLKDEPYMDSRNDNSERILFQLLSIRIPGYFSPNFQDSWGKVGVNMMDSEDFGGQLNRKLAGEEVIITKAKAMKTDDEKIAYIFGEVKNTMKWNDLYKISSYDGMPKAWEKKTGNSAEINMVLYHLLTKAGVKAHPMMVSTRKNGRINPVYPSINQFNSMVVYIPVDSAKNYVLDATDKYNCYTQTPSKYLNSFGLSMDKTTDSYKLEFLQELKPVRQVVLISAEIKPEGKMSGTADISSFSYNRTYLVSKYKIDGEKKYIDYMRDDNNSMKISSIKFEGMDVDTLPLRQKFDFNLDLTGGDDNYIYFNSNLFTDLKKNPFLSEDRSTDIDFGYRDNYSITGIFKIPAGYKVEALPKSINMAIPDKSITFKRFVAADEGQIMVRLNVDHKQSMYFKENYPEFREFCKKMYEMLNEQIVLKKS</sequence>
<evidence type="ECO:0000259" key="2">
    <source>
        <dbReference type="Pfam" id="PF12969"/>
    </source>
</evidence>
<dbReference type="Gene3D" id="2.60.120.1130">
    <property type="match status" value="1"/>
</dbReference>
<dbReference type="Gene3D" id="2.60.40.3140">
    <property type="match status" value="1"/>
</dbReference>
<accession>A0A1G7AFY9</accession>